<reference evidence="2" key="1">
    <citation type="submission" date="2022-10" db="EMBL/GenBank/DDBJ databases">
        <title>The complete genomes of actinobacterial strains from the NBC collection.</title>
        <authorList>
            <person name="Joergensen T.S."/>
            <person name="Alvarez Arevalo M."/>
            <person name="Sterndorff E.B."/>
            <person name="Faurdal D."/>
            <person name="Vuksanovic O."/>
            <person name="Mourched A.-S."/>
            <person name="Charusanti P."/>
            <person name="Shaw S."/>
            <person name="Blin K."/>
            <person name="Weber T."/>
        </authorList>
    </citation>
    <scope>NUCLEOTIDE SEQUENCE</scope>
    <source>
        <strain evidence="2">NBC_00093</strain>
    </source>
</reference>
<name>A0AAU1ZT85_9ACTN</name>
<evidence type="ECO:0000313" key="2">
    <source>
        <dbReference type="EMBL" id="WTT15480.1"/>
    </source>
</evidence>
<evidence type="ECO:0000256" key="1">
    <source>
        <dbReference type="SAM" id="MobiDB-lite"/>
    </source>
</evidence>
<dbReference type="EMBL" id="CP108222">
    <property type="protein sequence ID" value="WTT15480.1"/>
    <property type="molecule type" value="Genomic_DNA"/>
</dbReference>
<proteinExistence type="predicted"/>
<accession>A0AAU1ZT85</accession>
<feature type="region of interest" description="Disordered" evidence="1">
    <location>
        <begin position="30"/>
        <end position="54"/>
    </location>
</feature>
<protein>
    <submittedName>
        <fullName evidence="2">Uncharacterized protein</fullName>
    </submittedName>
</protein>
<organism evidence="2">
    <name type="scientific">Streptomyces sp. NBC_00093</name>
    <dbReference type="NCBI Taxonomy" id="2975649"/>
    <lineage>
        <taxon>Bacteria</taxon>
        <taxon>Bacillati</taxon>
        <taxon>Actinomycetota</taxon>
        <taxon>Actinomycetes</taxon>
        <taxon>Kitasatosporales</taxon>
        <taxon>Streptomycetaceae</taxon>
        <taxon>Streptomyces</taxon>
    </lineage>
</organism>
<dbReference type="AlphaFoldDB" id="A0AAU1ZT85"/>
<gene>
    <name evidence="2" type="ORF">OHA22_08080</name>
</gene>
<sequence length="54" mass="5680">MGGLPVVHDRVVDAQRPQFVGTFGVTCGGDDGSATRWPDSEAPTGVDLGFPRNH</sequence>